<keyword evidence="1" id="KW-0678">Repressor</keyword>
<evidence type="ECO:0000313" key="6">
    <source>
        <dbReference type="Proteomes" id="UP000231279"/>
    </source>
</evidence>
<name>A0A2G9G469_9LAMI</name>
<sequence length="426" mass="45769">MAQEEQIFGCRYSGGGGGGDGGGENAFGGGGSGCSGGGGGSSRSKKIKQKKVPQSGLGVAQLEKIRLEEQQRKEIEAANILANSAISDSSQFLAVLNPKFGGNLGPFQNSVHLQPPTNNPSSNGLYRNAPLAPNLEIRHENPMSKGGGGEMRSKEISNGNWPRLWNGDHNLGSDKQRLGDHNLGSEKQRLDHHGFAFESHVNLPYRSHQFQWPSCSSSSMVNSSSYAGISPSSVLSSQMEPPSNQSFHGNYFTPSRLEEDKMVGMKRPYPFYLELPPARSSNSNFLSKPDELAASNNGCAAYIEPRNKCIREGPSNSSSPPKRNPNEVTKDDGKLNGDFLTLAPPSVASSSLNSKLKYPLDYSSDQGPKFSGQEYAKGQIHQPGPSGSAERCISFFPIKSQIDQTTASESDGNGDKEESIDLDLKL</sequence>
<comment type="caution">
    <text evidence="5">The sequence shown here is derived from an EMBL/GenBank/DDBJ whole genome shotgun (WGS) entry which is preliminary data.</text>
</comment>
<dbReference type="PANTHER" id="PTHR33388">
    <property type="entry name" value="OS01G0212500 PROTEIN"/>
    <property type="match status" value="1"/>
</dbReference>
<feature type="region of interest" description="Disordered" evidence="4">
    <location>
        <begin position="357"/>
        <end position="391"/>
    </location>
</feature>
<evidence type="ECO:0000313" key="5">
    <source>
        <dbReference type="EMBL" id="PIM99934.1"/>
    </source>
</evidence>
<keyword evidence="2" id="KW-0805">Transcription regulation</keyword>
<dbReference type="GO" id="GO:0003700">
    <property type="term" value="F:DNA-binding transcription factor activity"/>
    <property type="evidence" value="ECO:0007669"/>
    <property type="project" value="InterPro"/>
</dbReference>
<evidence type="ECO:0000256" key="4">
    <source>
        <dbReference type="SAM" id="MobiDB-lite"/>
    </source>
</evidence>
<evidence type="ECO:0000256" key="2">
    <source>
        <dbReference type="ARBA" id="ARBA00023015"/>
    </source>
</evidence>
<dbReference type="EMBL" id="NKXS01007271">
    <property type="protein sequence ID" value="PIM99934.1"/>
    <property type="molecule type" value="Genomic_DNA"/>
</dbReference>
<keyword evidence="3" id="KW-0804">Transcription</keyword>
<proteinExistence type="predicted"/>
<dbReference type="PANTHER" id="PTHR33388:SF1">
    <property type="entry name" value="PROTEIN SPEAR2"/>
    <property type="match status" value="1"/>
</dbReference>
<feature type="region of interest" description="Disordered" evidence="4">
    <location>
        <begin position="403"/>
        <end position="426"/>
    </location>
</feature>
<feature type="compositionally biased region" description="Basic and acidic residues" evidence="4">
    <location>
        <begin position="324"/>
        <end position="335"/>
    </location>
</feature>
<feature type="compositionally biased region" description="Gly residues" evidence="4">
    <location>
        <begin position="12"/>
        <end position="41"/>
    </location>
</feature>
<evidence type="ECO:0000256" key="3">
    <source>
        <dbReference type="ARBA" id="ARBA00023163"/>
    </source>
</evidence>
<feature type="region of interest" description="Disordered" evidence="4">
    <location>
        <begin position="310"/>
        <end position="340"/>
    </location>
</feature>
<dbReference type="InterPro" id="IPR040356">
    <property type="entry name" value="SPEAR"/>
</dbReference>
<keyword evidence="6" id="KW-1185">Reference proteome</keyword>
<feature type="compositionally biased region" description="Basic and acidic residues" evidence="4">
    <location>
        <begin position="413"/>
        <end position="426"/>
    </location>
</feature>
<feature type="region of interest" description="Disordered" evidence="4">
    <location>
        <begin position="1"/>
        <end position="56"/>
    </location>
</feature>
<dbReference type="AlphaFoldDB" id="A0A2G9G469"/>
<evidence type="ECO:0000256" key="1">
    <source>
        <dbReference type="ARBA" id="ARBA00022491"/>
    </source>
</evidence>
<reference evidence="6" key="1">
    <citation type="journal article" date="2018" name="Gigascience">
        <title>Genome assembly of the Pink Ipe (Handroanthus impetiginosus, Bignoniaceae), a highly valued, ecologically keystone Neotropical timber forest tree.</title>
        <authorList>
            <person name="Silva-Junior O.B."/>
            <person name="Grattapaglia D."/>
            <person name="Novaes E."/>
            <person name="Collevatti R.G."/>
        </authorList>
    </citation>
    <scope>NUCLEOTIDE SEQUENCE [LARGE SCALE GENOMIC DNA]</scope>
    <source>
        <strain evidence="6">cv. UFG-1</strain>
    </source>
</reference>
<dbReference type="Proteomes" id="UP000231279">
    <property type="component" value="Unassembled WGS sequence"/>
</dbReference>
<dbReference type="OrthoDB" id="1926221at2759"/>
<gene>
    <name evidence="5" type="ORF">CDL12_27563</name>
</gene>
<accession>A0A2G9G469</accession>
<organism evidence="5 6">
    <name type="scientific">Handroanthus impetiginosus</name>
    <dbReference type="NCBI Taxonomy" id="429701"/>
    <lineage>
        <taxon>Eukaryota</taxon>
        <taxon>Viridiplantae</taxon>
        <taxon>Streptophyta</taxon>
        <taxon>Embryophyta</taxon>
        <taxon>Tracheophyta</taxon>
        <taxon>Spermatophyta</taxon>
        <taxon>Magnoliopsida</taxon>
        <taxon>eudicotyledons</taxon>
        <taxon>Gunneridae</taxon>
        <taxon>Pentapetalae</taxon>
        <taxon>asterids</taxon>
        <taxon>lamiids</taxon>
        <taxon>Lamiales</taxon>
        <taxon>Bignoniaceae</taxon>
        <taxon>Crescentiina</taxon>
        <taxon>Tabebuia alliance</taxon>
        <taxon>Handroanthus</taxon>
    </lineage>
</organism>
<protein>
    <submittedName>
        <fullName evidence="5">Uncharacterized protein</fullName>
    </submittedName>
</protein>